<protein>
    <submittedName>
        <fullName evidence="10">Serine protease 27</fullName>
    </submittedName>
</protein>
<evidence type="ECO:0000256" key="2">
    <source>
        <dbReference type="ARBA" id="ARBA00022729"/>
    </source>
</evidence>
<dbReference type="Pfam" id="PF00089">
    <property type="entry name" value="Trypsin"/>
    <property type="match status" value="1"/>
</dbReference>
<evidence type="ECO:0000313" key="10">
    <source>
        <dbReference type="EMBL" id="ROL27935.1"/>
    </source>
</evidence>
<evidence type="ECO:0000256" key="3">
    <source>
        <dbReference type="ARBA" id="ARBA00022801"/>
    </source>
</evidence>
<keyword evidence="11" id="KW-1185">Reference proteome</keyword>
<dbReference type="InterPro" id="IPR043504">
    <property type="entry name" value="Peptidase_S1_PA_chymotrypsin"/>
</dbReference>
<dbReference type="GO" id="GO:0004252">
    <property type="term" value="F:serine-type endopeptidase activity"/>
    <property type="evidence" value="ECO:0007669"/>
    <property type="project" value="InterPro"/>
</dbReference>
<name>A0A3N0Y2C6_ANAGA</name>
<dbReference type="GO" id="GO:0006508">
    <property type="term" value="P:proteolysis"/>
    <property type="evidence" value="ECO:0007669"/>
    <property type="project" value="UniProtKB-KW"/>
</dbReference>
<gene>
    <name evidence="10" type="ORF">DPX16_11065</name>
</gene>
<feature type="transmembrane region" description="Helical" evidence="7">
    <location>
        <begin position="275"/>
        <end position="304"/>
    </location>
</feature>
<dbReference type="Gene3D" id="2.40.10.10">
    <property type="entry name" value="Trypsin-like serine proteases"/>
    <property type="match status" value="1"/>
</dbReference>
<keyword evidence="5" id="KW-1015">Disulfide bond</keyword>
<comment type="caution">
    <text evidence="10">The sequence shown here is derived from an EMBL/GenBank/DDBJ whole genome shotgun (WGS) entry which is preliminary data.</text>
</comment>
<accession>A0A3N0Y2C6</accession>
<keyword evidence="2 8" id="KW-0732">Signal</keyword>
<reference evidence="10 11" key="1">
    <citation type="submission" date="2018-10" db="EMBL/GenBank/DDBJ databases">
        <title>Genome assembly for a Yunnan-Guizhou Plateau 3E fish, Anabarilius grahami (Regan), and its evolutionary and genetic applications.</title>
        <authorList>
            <person name="Jiang W."/>
        </authorList>
    </citation>
    <scope>NUCLEOTIDE SEQUENCE [LARGE SCALE GENOMIC DNA]</scope>
    <source>
        <strain evidence="10">AG-KIZ</strain>
        <tissue evidence="10">Muscle</tissue>
    </source>
</reference>
<keyword evidence="3" id="KW-0378">Hydrolase</keyword>
<feature type="signal peptide" evidence="8">
    <location>
        <begin position="1"/>
        <end position="23"/>
    </location>
</feature>
<dbReference type="PANTHER" id="PTHR24253">
    <property type="entry name" value="TRANSMEMBRANE PROTEASE SERINE"/>
    <property type="match status" value="1"/>
</dbReference>
<evidence type="ECO:0000259" key="9">
    <source>
        <dbReference type="PROSITE" id="PS50240"/>
    </source>
</evidence>
<dbReference type="Proteomes" id="UP000281406">
    <property type="component" value="Unassembled WGS sequence"/>
</dbReference>
<evidence type="ECO:0000313" key="11">
    <source>
        <dbReference type="Proteomes" id="UP000281406"/>
    </source>
</evidence>
<proteinExistence type="predicted"/>
<keyword evidence="7" id="KW-0472">Membrane</keyword>
<keyword evidence="7" id="KW-1133">Transmembrane helix</keyword>
<keyword evidence="6" id="KW-0325">Glycoprotein</keyword>
<dbReference type="EMBL" id="RJVU01053643">
    <property type="protein sequence ID" value="ROL27935.1"/>
    <property type="molecule type" value="Genomic_DNA"/>
</dbReference>
<dbReference type="InterPro" id="IPR009003">
    <property type="entry name" value="Peptidase_S1_PA"/>
</dbReference>
<feature type="chain" id="PRO_5018002471" evidence="8">
    <location>
        <begin position="24"/>
        <end position="307"/>
    </location>
</feature>
<dbReference type="PRINTS" id="PR00722">
    <property type="entry name" value="CHYMOTRYPSIN"/>
</dbReference>
<evidence type="ECO:0000256" key="5">
    <source>
        <dbReference type="ARBA" id="ARBA00023157"/>
    </source>
</evidence>
<sequence length="307" mass="33036">MKFNTVFCVAGAILLNIAVCGEAALNTKIVGGQDATTGSWPWQASIFSVSFGFDFCSGSLINKEWVLSAADCFMGTPASDLVVYLGRLTQNGSNPHETNRTVIKIIKHPKYNSLDQKLALIQLSSPVTFTDYIKPVCLAAAGSVFVDGTDSWVTGWGTIGTDELTGFKFPAILQEVETPIVNNFQCDVAYGGIITNNLICAGFFNEGGKAPCAGDQGSPLVSKQGSKWIQSGIAVYSIGCGLPEYPAVYIRVSEYQDWISYYTNSSMPGFVPFPLILSIGSGGSIILFPFSLALTFSIIPLIFFHFF</sequence>
<dbReference type="PANTHER" id="PTHR24253:SF144">
    <property type="entry name" value="CHYMOTRYPSIN-LIKE PROTEASE CTRL-1-RELATED"/>
    <property type="match status" value="1"/>
</dbReference>
<dbReference type="SMART" id="SM00020">
    <property type="entry name" value="Tryp_SPc"/>
    <property type="match status" value="1"/>
</dbReference>
<dbReference type="OrthoDB" id="10002959at2759"/>
<organism evidence="10 11">
    <name type="scientific">Anabarilius grahami</name>
    <name type="common">Kanglang fish</name>
    <name type="synonym">Barilius grahami</name>
    <dbReference type="NCBI Taxonomy" id="495550"/>
    <lineage>
        <taxon>Eukaryota</taxon>
        <taxon>Metazoa</taxon>
        <taxon>Chordata</taxon>
        <taxon>Craniata</taxon>
        <taxon>Vertebrata</taxon>
        <taxon>Euteleostomi</taxon>
        <taxon>Actinopterygii</taxon>
        <taxon>Neopterygii</taxon>
        <taxon>Teleostei</taxon>
        <taxon>Ostariophysi</taxon>
        <taxon>Cypriniformes</taxon>
        <taxon>Xenocyprididae</taxon>
        <taxon>Xenocypridinae</taxon>
        <taxon>Xenocypridinae incertae sedis</taxon>
        <taxon>Anabarilius</taxon>
    </lineage>
</organism>
<keyword evidence="1 10" id="KW-0645">Protease</keyword>
<dbReference type="InterPro" id="IPR001254">
    <property type="entry name" value="Trypsin_dom"/>
</dbReference>
<dbReference type="PROSITE" id="PS50240">
    <property type="entry name" value="TRYPSIN_DOM"/>
    <property type="match status" value="1"/>
</dbReference>
<dbReference type="FunFam" id="2.40.10.10:FF:000024">
    <property type="entry name" value="Serine protease 53"/>
    <property type="match status" value="1"/>
</dbReference>
<dbReference type="CDD" id="cd00190">
    <property type="entry name" value="Tryp_SPc"/>
    <property type="match status" value="1"/>
</dbReference>
<dbReference type="AlphaFoldDB" id="A0A3N0Y2C6"/>
<evidence type="ECO:0000256" key="1">
    <source>
        <dbReference type="ARBA" id="ARBA00022670"/>
    </source>
</evidence>
<evidence type="ECO:0000256" key="8">
    <source>
        <dbReference type="SAM" id="SignalP"/>
    </source>
</evidence>
<evidence type="ECO:0000256" key="7">
    <source>
        <dbReference type="SAM" id="Phobius"/>
    </source>
</evidence>
<keyword evidence="4" id="KW-0720">Serine protease</keyword>
<keyword evidence="7" id="KW-0812">Transmembrane</keyword>
<evidence type="ECO:0000256" key="4">
    <source>
        <dbReference type="ARBA" id="ARBA00022825"/>
    </source>
</evidence>
<dbReference type="InterPro" id="IPR001314">
    <property type="entry name" value="Peptidase_S1A"/>
</dbReference>
<feature type="domain" description="Peptidase S1" evidence="9">
    <location>
        <begin position="29"/>
        <end position="264"/>
    </location>
</feature>
<evidence type="ECO:0000256" key="6">
    <source>
        <dbReference type="ARBA" id="ARBA00023180"/>
    </source>
</evidence>
<dbReference type="SUPFAM" id="SSF50494">
    <property type="entry name" value="Trypsin-like serine proteases"/>
    <property type="match status" value="1"/>
</dbReference>